<evidence type="ECO:0000313" key="4">
    <source>
        <dbReference type="EMBL" id="MCR6482617.1"/>
    </source>
</evidence>
<sequence>MSPTIFVLAVAAAAGAGTAPPAAWLLARAGAPISMPVAGVLAAVGVTAVTARWPAWWLPVPVALTAVGVPLALADVRHFRLPDVLTLSAYPLFGAAIGVAALGGGGPALAVRAVAGALVFGGAHAVVRRLAPHSLGAGDVKLAGSLGAVLGAVGWFALALAAVLAALFSLVFAAVRKICGRAPPAPHPAPAHRVPHGPALLLATWLCAVLPGAP</sequence>
<name>A0A9X2SHD4_9PSEU</name>
<feature type="transmembrane region" description="Helical" evidence="2">
    <location>
        <begin position="53"/>
        <end position="73"/>
    </location>
</feature>
<keyword evidence="2" id="KW-0812">Transmembrane</keyword>
<keyword evidence="2" id="KW-1133">Transmembrane helix</keyword>
<keyword evidence="5" id="KW-1185">Reference proteome</keyword>
<dbReference type="AlphaFoldDB" id="A0A9X2SHD4"/>
<dbReference type="GO" id="GO:0006465">
    <property type="term" value="P:signal peptide processing"/>
    <property type="evidence" value="ECO:0007669"/>
    <property type="project" value="TreeGrafter"/>
</dbReference>
<dbReference type="PANTHER" id="PTHR30487">
    <property type="entry name" value="TYPE 4 PREPILIN-LIKE PROTEINS LEADER PEPTIDE-PROCESSING ENZYME"/>
    <property type="match status" value="1"/>
</dbReference>
<dbReference type="RefSeq" id="WP_257919257.1">
    <property type="nucleotide sequence ID" value="NZ_JAMXQV010000003.1"/>
</dbReference>
<gene>
    <name evidence="4" type="ORF">M8542_07290</name>
</gene>
<comment type="caution">
    <text evidence="4">The sequence shown here is derived from an EMBL/GenBank/DDBJ whole genome shotgun (WGS) entry which is preliminary data.</text>
</comment>
<evidence type="ECO:0000313" key="5">
    <source>
        <dbReference type="Proteomes" id="UP001144096"/>
    </source>
</evidence>
<dbReference type="GO" id="GO:0005886">
    <property type="term" value="C:plasma membrane"/>
    <property type="evidence" value="ECO:0007669"/>
    <property type="project" value="TreeGrafter"/>
</dbReference>
<evidence type="ECO:0000256" key="1">
    <source>
        <dbReference type="ARBA" id="ARBA00005801"/>
    </source>
</evidence>
<accession>A0A9X2SHD4</accession>
<dbReference type="PANTHER" id="PTHR30487:SF0">
    <property type="entry name" value="PREPILIN LEADER PEPTIDASE_N-METHYLTRANSFERASE-RELATED"/>
    <property type="match status" value="1"/>
</dbReference>
<dbReference type="InterPro" id="IPR050882">
    <property type="entry name" value="Prepilin_peptidase/N-MTase"/>
</dbReference>
<keyword evidence="2" id="KW-0472">Membrane</keyword>
<dbReference type="EMBL" id="JAMXQV010000003">
    <property type="protein sequence ID" value="MCR6482617.1"/>
    <property type="molecule type" value="Genomic_DNA"/>
</dbReference>
<evidence type="ECO:0000256" key="2">
    <source>
        <dbReference type="SAM" id="Phobius"/>
    </source>
</evidence>
<dbReference type="Pfam" id="PF01478">
    <property type="entry name" value="Peptidase_A24"/>
    <property type="match status" value="1"/>
</dbReference>
<organism evidence="4 5">
    <name type="scientific">Amycolatopsis iheyensis</name>
    <dbReference type="NCBI Taxonomy" id="2945988"/>
    <lineage>
        <taxon>Bacteria</taxon>
        <taxon>Bacillati</taxon>
        <taxon>Actinomycetota</taxon>
        <taxon>Actinomycetes</taxon>
        <taxon>Pseudonocardiales</taxon>
        <taxon>Pseudonocardiaceae</taxon>
        <taxon>Amycolatopsis</taxon>
    </lineage>
</organism>
<dbReference type="InterPro" id="IPR000045">
    <property type="entry name" value="Prepilin_IV_endopep_pep"/>
</dbReference>
<reference evidence="4" key="1">
    <citation type="submission" date="2022-06" db="EMBL/GenBank/DDBJ databases">
        <title>Amycolatopsis iheyaensis sp. nov., a new species of the genus Amycolatopsis isolated from soil in Iheya island, Japan.</title>
        <authorList>
            <person name="Ngamcharungchit C."/>
            <person name="Kanto H."/>
            <person name="Take A."/>
            <person name="Intra B."/>
            <person name="Matsumoto A."/>
            <person name="Panbangred W."/>
            <person name="Inahashi Y."/>
        </authorList>
    </citation>
    <scope>NUCLEOTIDE SEQUENCE</scope>
    <source>
        <strain evidence="4">OK19-0408</strain>
    </source>
</reference>
<dbReference type="GO" id="GO:0004190">
    <property type="term" value="F:aspartic-type endopeptidase activity"/>
    <property type="evidence" value="ECO:0007669"/>
    <property type="project" value="InterPro"/>
</dbReference>
<dbReference type="Proteomes" id="UP001144096">
    <property type="component" value="Unassembled WGS sequence"/>
</dbReference>
<comment type="similarity">
    <text evidence="1">Belongs to the peptidase A24 family.</text>
</comment>
<dbReference type="Gene3D" id="1.20.120.1220">
    <property type="match status" value="1"/>
</dbReference>
<feature type="domain" description="Prepilin type IV endopeptidase peptidase" evidence="3">
    <location>
        <begin position="66"/>
        <end position="168"/>
    </location>
</feature>
<protein>
    <submittedName>
        <fullName evidence="4">A24 family peptidase</fullName>
    </submittedName>
</protein>
<feature type="transmembrane region" description="Helical" evidence="2">
    <location>
        <begin position="148"/>
        <end position="175"/>
    </location>
</feature>
<proteinExistence type="inferred from homology"/>
<evidence type="ECO:0000259" key="3">
    <source>
        <dbReference type="Pfam" id="PF01478"/>
    </source>
</evidence>
<feature type="transmembrane region" description="Helical" evidence="2">
    <location>
        <begin position="85"/>
        <end position="103"/>
    </location>
</feature>